<dbReference type="SUPFAM" id="SSF88713">
    <property type="entry name" value="Glycoside hydrolase/deacetylase"/>
    <property type="match status" value="1"/>
</dbReference>
<dbReference type="InterPro" id="IPR011330">
    <property type="entry name" value="Glyco_hydro/deAcase_b/a-brl"/>
</dbReference>
<name>A0ABR7RSV1_9PROT</name>
<protein>
    <submittedName>
        <fullName evidence="2">Divergent polysaccharide deacetylase family protein</fullName>
    </submittedName>
</protein>
<accession>A0ABR7RSV1</accession>
<sequence length="239" mass="25156">PPPLPADQQAAAHHAIPAPDPALLEDSPAGPLPRIAADGRQPRQAYARPFDRADTRPRIGLVVREAPEAALRRLPPTVALAYAAPPPPLLAQARARGMETLLALPANLDAAALDSSLGRFAGYVGVLAGRHAEAVQDALRARGLLYLDPGPGDGAPFQAWGRTADLTLEDAPTRGEVDRQLALLEQRARDTGSALGILPPSPSGFWLDRVAGWAATLPERGLVLAPVTAMIRRPASAQR</sequence>
<dbReference type="EMBL" id="JACTVA010000067">
    <property type="protein sequence ID" value="MBC9209715.1"/>
    <property type="molecule type" value="Genomic_DNA"/>
</dbReference>
<dbReference type="InterPro" id="IPR006837">
    <property type="entry name" value="Divergent_DAC"/>
</dbReference>
<evidence type="ECO:0000313" key="3">
    <source>
        <dbReference type="Proteomes" id="UP000626026"/>
    </source>
</evidence>
<feature type="region of interest" description="Disordered" evidence="1">
    <location>
        <begin position="1"/>
        <end position="48"/>
    </location>
</feature>
<dbReference type="Gene3D" id="3.20.20.370">
    <property type="entry name" value="Glycoside hydrolase/deacetylase"/>
    <property type="match status" value="1"/>
</dbReference>
<feature type="compositionally biased region" description="Low complexity" evidence="1">
    <location>
        <begin position="1"/>
        <end position="17"/>
    </location>
</feature>
<evidence type="ECO:0000256" key="1">
    <source>
        <dbReference type="SAM" id="MobiDB-lite"/>
    </source>
</evidence>
<dbReference type="Pfam" id="PF04748">
    <property type="entry name" value="Polysacc_deac_2"/>
    <property type="match status" value="1"/>
</dbReference>
<organism evidence="2 3">
    <name type="scientific">Teichococcus aerophilus</name>
    <dbReference type="NCBI Taxonomy" id="1224513"/>
    <lineage>
        <taxon>Bacteria</taxon>
        <taxon>Pseudomonadati</taxon>
        <taxon>Pseudomonadota</taxon>
        <taxon>Alphaproteobacteria</taxon>
        <taxon>Acetobacterales</taxon>
        <taxon>Roseomonadaceae</taxon>
        <taxon>Roseomonas</taxon>
    </lineage>
</organism>
<evidence type="ECO:0000313" key="2">
    <source>
        <dbReference type="EMBL" id="MBC9209715.1"/>
    </source>
</evidence>
<keyword evidence="3" id="KW-1185">Reference proteome</keyword>
<gene>
    <name evidence="2" type="ORF">IBL26_22950</name>
</gene>
<comment type="caution">
    <text evidence="2">The sequence shown here is derived from an EMBL/GenBank/DDBJ whole genome shotgun (WGS) entry which is preliminary data.</text>
</comment>
<proteinExistence type="predicted"/>
<feature type="non-terminal residue" evidence="2">
    <location>
        <position position="1"/>
    </location>
</feature>
<dbReference type="Proteomes" id="UP000626026">
    <property type="component" value="Unassembled WGS sequence"/>
</dbReference>
<dbReference type="RefSeq" id="WP_187786842.1">
    <property type="nucleotide sequence ID" value="NZ_JACTVA010000067.1"/>
</dbReference>
<reference evidence="2 3" key="1">
    <citation type="journal article" date="2013" name="Int. J. Syst. Evol. Microbiol.">
        <title>Roseomonas aerophila sp. nov., isolated from air.</title>
        <authorList>
            <person name="Kim S.J."/>
            <person name="Weon H.Y."/>
            <person name="Ahn J.H."/>
            <person name="Hong S.B."/>
            <person name="Seok S.J."/>
            <person name="Whang K.S."/>
            <person name="Kwon S.W."/>
        </authorList>
    </citation>
    <scope>NUCLEOTIDE SEQUENCE [LARGE SCALE GENOMIC DNA]</scope>
    <source>
        <strain evidence="2 3">NBRC 108923</strain>
    </source>
</reference>